<dbReference type="EMBL" id="CP019434">
    <property type="protein sequence ID" value="APZ43431.1"/>
    <property type="molecule type" value="Genomic_DNA"/>
</dbReference>
<dbReference type="RefSeq" id="WP_076837072.1">
    <property type="nucleotide sequence ID" value="NZ_CP019434.1"/>
</dbReference>
<accession>A0A1P8UI48</accession>
<keyword evidence="2" id="KW-1185">Reference proteome</keyword>
<dbReference type="OrthoDB" id="1551288at2"/>
<dbReference type="AlphaFoldDB" id="A0A1P8UI48"/>
<reference evidence="1 2" key="1">
    <citation type="submission" date="2017-01" db="EMBL/GenBank/DDBJ databases">
        <title>Draft sequence of Acidihalobacter ferrooxidans strain DSM 14175 (strain V8).</title>
        <authorList>
            <person name="Khaleque H.N."/>
            <person name="Ramsay J.P."/>
            <person name="Murphy R.J.T."/>
            <person name="Kaksonen A.H."/>
            <person name="Boxall N.J."/>
            <person name="Watkin E.L.J."/>
        </authorList>
    </citation>
    <scope>NUCLEOTIDE SEQUENCE [LARGE SCALE GENOMIC DNA]</scope>
    <source>
        <strain evidence="1 2">V8</strain>
    </source>
</reference>
<dbReference type="KEGG" id="afy:BW247_10305"/>
<proteinExistence type="predicted"/>
<evidence type="ECO:0008006" key="3">
    <source>
        <dbReference type="Google" id="ProtNLM"/>
    </source>
</evidence>
<sequence>MNKQHRAINYALAGLLALGASGAATFAHAAGMEKCYGVNAVHKNDCGSSDHACAGQASKANDPQSFVLVPNGVCGKLSGGSTTSGM</sequence>
<organism evidence="1 2">
    <name type="scientific">Acidihalobacter ferrooxydans</name>
    <dbReference type="NCBI Taxonomy" id="1765967"/>
    <lineage>
        <taxon>Bacteria</taxon>
        <taxon>Pseudomonadati</taxon>
        <taxon>Pseudomonadota</taxon>
        <taxon>Gammaproteobacteria</taxon>
        <taxon>Chromatiales</taxon>
        <taxon>Ectothiorhodospiraceae</taxon>
        <taxon>Acidihalobacter</taxon>
    </lineage>
</organism>
<evidence type="ECO:0000313" key="1">
    <source>
        <dbReference type="EMBL" id="APZ43431.1"/>
    </source>
</evidence>
<protein>
    <recommendedName>
        <fullName evidence="3">Signal peptidase</fullName>
    </recommendedName>
</protein>
<name>A0A1P8UI48_9GAMM</name>
<dbReference type="InterPro" id="IPR018740">
    <property type="entry name" value="DUF2282_membr"/>
</dbReference>
<dbReference type="Pfam" id="PF10048">
    <property type="entry name" value="DUF2282"/>
    <property type="match status" value="1"/>
</dbReference>
<dbReference type="STRING" id="1765967.BW247_10305"/>
<evidence type="ECO:0000313" key="2">
    <source>
        <dbReference type="Proteomes" id="UP000243807"/>
    </source>
</evidence>
<dbReference type="Proteomes" id="UP000243807">
    <property type="component" value="Chromosome"/>
</dbReference>
<gene>
    <name evidence="1" type="ORF">BW247_10305</name>
</gene>